<sequence>MVRITELLIKLVAAVVVYLWLRNKKPEHAIALAVSIIDA</sequence>
<evidence type="ECO:0000313" key="2">
    <source>
        <dbReference type="Proteomes" id="UP000003729"/>
    </source>
</evidence>
<evidence type="ECO:0000313" key="1">
    <source>
        <dbReference type="EMBL" id="EEB45489.1"/>
    </source>
</evidence>
<protein>
    <submittedName>
        <fullName evidence="1">Uncharacterized protein</fullName>
    </submittedName>
</protein>
<dbReference type="Proteomes" id="UP000003729">
    <property type="component" value="Unassembled WGS sequence"/>
</dbReference>
<comment type="caution">
    <text evidence="1">The sequence shown here is derived from an EMBL/GenBank/DDBJ whole genome shotgun (WGS) entry which is preliminary data.</text>
</comment>
<reference evidence="1 2" key="1">
    <citation type="submission" date="2008-10" db="EMBL/GenBank/DDBJ databases">
        <title>Draft genome sequence of Providencia alcalifaciens (DSM 30120).</title>
        <authorList>
            <person name="Sudarsanam P."/>
            <person name="Ley R."/>
            <person name="Guruge J."/>
            <person name="Turnbaugh P.J."/>
            <person name="Mahowald M."/>
            <person name="Liep D."/>
            <person name="Gordon J."/>
        </authorList>
    </citation>
    <scope>NUCLEOTIDE SEQUENCE [LARGE SCALE GENOMIC DNA]</scope>
    <source>
        <strain evidence="1 2">DSM 30120</strain>
    </source>
</reference>
<proteinExistence type="predicted"/>
<dbReference type="EMBL" id="ABXW01000051">
    <property type="protein sequence ID" value="EEB45489.1"/>
    <property type="molecule type" value="Genomic_DNA"/>
</dbReference>
<organism evidence="1 2">
    <name type="scientific">Providencia alcalifaciens DSM 30120</name>
    <dbReference type="NCBI Taxonomy" id="520999"/>
    <lineage>
        <taxon>Bacteria</taxon>
        <taxon>Pseudomonadati</taxon>
        <taxon>Pseudomonadota</taxon>
        <taxon>Gammaproteobacteria</taxon>
        <taxon>Enterobacterales</taxon>
        <taxon>Morganellaceae</taxon>
        <taxon>Providencia</taxon>
    </lineage>
</organism>
<dbReference type="AlphaFoldDB" id="B6XGU2"/>
<name>B6XGU2_9GAMM</name>
<reference evidence="1 2" key="2">
    <citation type="submission" date="2008-10" db="EMBL/GenBank/DDBJ databases">
        <authorList>
            <person name="Fulton L."/>
            <person name="Clifton S."/>
            <person name="Fulton B."/>
            <person name="Xu J."/>
            <person name="Minx P."/>
            <person name="Pepin K.H."/>
            <person name="Johnson M."/>
            <person name="Bhonagiri V."/>
            <person name="Nash W.E."/>
            <person name="Mardis E.R."/>
            <person name="Wilson R.K."/>
        </authorList>
    </citation>
    <scope>NUCLEOTIDE SEQUENCE [LARGE SCALE GENOMIC DNA]</scope>
    <source>
        <strain evidence="1 2">DSM 30120</strain>
    </source>
</reference>
<accession>B6XGU2</accession>
<gene>
    <name evidence="1" type="ORF">PROVALCAL_02578</name>
</gene>